<keyword evidence="3" id="KW-0547">Nucleotide-binding</keyword>
<evidence type="ECO:0000259" key="16">
    <source>
        <dbReference type="PROSITE" id="PS51192"/>
    </source>
</evidence>
<sequence>MLMLQIHSGLIGPIVDSGHVTGRQFAVVASRRIRAIMRHNMVFSELPRSGSWKKSLDIGVIWRQLQCLPAQLFVRWWHCLYPLWASTMKKAGAAVIQDDDDDVDLDAIKGKKAGAASTRRRTEATALGMKDFSSSLVMKPDQVSRPVWVCPDGHIFLETFSPIYKQAYDFLISIAEPVSRPPLIHEYELNSESLMSAASSGLTPQVIVTTLERISKNQVPQTVKVLIVEWTSRHAKARLVLQQNRFFIETTDEDVMMALLRDETIRTARVHHDPSAPEAAGLLPVMRPARSSVPTWERGDAANVALLNAIDRDDEDDGPPGEEAAAGHRQSHSFEIANSAVELTLTSPFAPHKHRSRCQDLHYPAMEEYDFRNDPTNPPFPIELQGRATIRPYQEKALSRMFGSGSDELFSRWRKGISASIQASTPRQARQRALSGVIVLPCGAGKTLVGITAACTIKKSTLVLCTNAISVEQWKYQFKYWSTVTNNQVACFTADKREQLPTSGLVVTTYNMLTFGGRRNAEGKKILDAISQREWGLLLLDEIPSLALYPDALISHHWLFIQVPSFISHHRLFIQVHVVPANVFRRVFEHVHAHCKLGLTATLVREDNLIGDLNYLIGPKLYEANWLDLQIQGFLARVQCIEVWCPMTPAFFKEYLGATSAKRTLLYTMNPTKFNNTEYLIRFHEARGDKVLVFSDNLFALERYATQLGKYYMCGTTNEVEREKLLEKFKNDPDFNCLFISKVGDNSIDLPSANVIIQISSHFGSRRQEAQRLGRILRPKSTGGSFNAFFYSLVSKDTQEMYYATKRQRFLVDQGYTFKAADEQLHDKDDISQLAASATPGPVKRTKGRRQWRPRQCGDSVGGDMIPKGGLLSALFVFSQPHHRTSAHGAHTSYARAASLSAISGGANLLYREVRQAAKAHASKPRSALFRQHERDVKKVQAEFKKGR</sequence>
<accession>A0ABQ8UBD3</accession>
<evidence type="ECO:0000256" key="14">
    <source>
        <dbReference type="ARBA" id="ARBA00048988"/>
    </source>
</evidence>
<dbReference type="SMART" id="SM00487">
    <property type="entry name" value="DEXDc"/>
    <property type="match status" value="1"/>
</dbReference>
<evidence type="ECO:0000256" key="4">
    <source>
        <dbReference type="ARBA" id="ARBA00022763"/>
    </source>
</evidence>
<evidence type="ECO:0000256" key="5">
    <source>
        <dbReference type="ARBA" id="ARBA00022801"/>
    </source>
</evidence>
<evidence type="ECO:0000256" key="13">
    <source>
        <dbReference type="ARBA" id="ARBA00034808"/>
    </source>
</evidence>
<dbReference type="Pfam" id="PF16203">
    <property type="entry name" value="ERCC3_RAD25_C"/>
    <property type="match status" value="1"/>
</dbReference>
<dbReference type="Pfam" id="PF13625">
    <property type="entry name" value="Helicase_C_3"/>
    <property type="match status" value="1"/>
</dbReference>
<evidence type="ECO:0000256" key="6">
    <source>
        <dbReference type="ARBA" id="ARBA00022806"/>
    </source>
</evidence>
<dbReference type="InterPro" id="IPR027417">
    <property type="entry name" value="P-loop_NTPase"/>
</dbReference>
<dbReference type="CDD" id="cd18789">
    <property type="entry name" value="SF2_C_XPB"/>
    <property type="match status" value="1"/>
</dbReference>
<dbReference type="EMBL" id="JAPMOS010000127">
    <property type="protein sequence ID" value="KAJ4454937.1"/>
    <property type="molecule type" value="Genomic_DNA"/>
</dbReference>
<dbReference type="InterPro" id="IPR001650">
    <property type="entry name" value="Helicase_C-like"/>
</dbReference>
<dbReference type="InterPro" id="IPR001161">
    <property type="entry name" value="XPB/Ssl2"/>
</dbReference>
<feature type="region of interest" description="Disordered" evidence="15">
    <location>
        <begin position="311"/>
        <end position="331"/>
    </location>
</feature>
<feature type="domain" description="Helicase C-terminal" evidence="17">
    <location>
        <begin position="675"/>
        <end position="831"/>
    </location>
</feature>
<evidence type="ECO:0000256" key="10">
    <source>
        <dbReference type="ARBA" id="ARBA00023235"/>
    </source>
</evidence>
<comment type="similarity">
    <text evidence="2">Belongs to the helicase family. RAD25/XPB subfamily.</text>
</comment>
<comment type="catalytic activity">
    <reaction evidence="12">
        <text>Couples ATP hydrolysis with the unwinding of duplex DNA by translocating in the 3'-5' direction.</text>
        <dbReference type="EC" id="5.6.2.4"/>
    </reaction>
</comment>
<dbReference type="CDD" id="cd18029">
    <property type="entry name" value="DEXHc_XPB"/>
    <property type="match status" value="1"/>
</dbReference>
<dbReference type="InterPro" id="IPR006935">
    <property type="entry name" value="Helicase/UvrB_N"/>
</dbReference>
<organism evidence="18 19">
    <name type="scientific">Paratrimastix pyriformis</name>
    <dbReference type="NCBI Taxonomy" id="342808"/>
    <lineage>
        <taxon>Eukaryota</taxon>
        <taxon>Metamonada</taxon>
        <taxon>Preaxostyla</taxon>
        <taxon>Paratrimastigidae</taxon>
        <taxon>Paratrimastix</taxon>
    </lineage>
</organism>
<gene>
    <name evidence="18" type="ORF">PAPYR_10231</name>
</gene>
<comment type="catalytic activity">
    <reaction evidence="14">
        <text>ATP + H2O = ADP + phosphate + H(+)</text>
        <dbReference type="Rhea" id="RHEA:13065"/>
        <dbReference type="ChEBI" id="CHEBI:15377"/>
        <dbReference type="ChEBI" id="CHEBI:15378"/>
        <dbReference type="ChEBI" id="CHEBI:30616"/>
        <dbReference type="ChEBI" id="CHEBI:43474"/>
        <dbReference type="ChEBI" id="CHEBI:456216"/>
        <dbReference type="EC" id="5.6.2.4"/>
    </reaction>
</comment>
<evidence type="ECO:0000256" key="12">
    <source>
        <dbReference type="ARBA" id="ARBA00034617"/>
    </source>
</evidence>
<evidence type="ECO:0000256" key="1">
    <source>
        <dbReference type="ARBA" id="ARBA00004123"/>
    </source>
</evidence>
<dbReference type="SUPFAM" id="SSF52540">
    <property type="entry name" value="P-loop containing nucleoside triphosphate hydrolases"/>
    <property type="match status" value="2"/>
</dbReference>
<evidence type="ECO:0000256" key="9">
    <source>
        <dbReference type="ARBA" id="ARBA00023204"/>
    </source>
</evidence>
<evidence type="ECO:0000256" key="15">
    <source>
        <dbReference type="SAM" id="MobiDB-lite"/>
    </source>
</evidence>
<dbReference type="EC" id="5.6.2.4" evidence="13"/>
<keyword evidence="4" id="KW-0227">DNA damage</keyword>
<keyword evidence="19" id="KW-1185">Reference proteome</keyword>
<dbReference type="PRINTS" id="PR00851">
    <property type="entry name" value="XRODRMPGMNTB"/>
</dbReference>
<dbReference type="InterPro" id="IPR050615">
    <property type="entry name" value="ATP-dep_DNA_Helicase"/>
</dbReference>
<name>A0ABQ8UBD3_9EUKA</name>
<dbReference type="InterPro" id="IPR032830">
    <property type="entry name" value="XPB/Ssl2_N"/>
</dbReference>
<dbReference type="Gene3D" id="3.40.50.300">
    <property type="entry name" value="P-loop containing nucleotide triphosphate hydrolases"/>
    <property type="match status" value="2"/>
</dbReference>
<dbReference type="NCBIfam" id="TIGR00603">
    <property type="entry name" value="rad25"/>
    <property type="match status" value="1"/>
</dbReference>
<dbReference type="Pfam" id="PF04851">
    <property type="entry name" value="ResIII"/>
    <property type="match status" value="1"/>
</dbReference>
<dbReference type="InterPro" id="IPR032438">
    <property type="entry name" value="ERCC3_RAD25_C"/>
</dbReference>
<evidence type="ECO:0000256" key="11">
    <source>
        <dbReference type="ARBA" id="ARBA00023242"/>
    </source>
</evidence>
<reference evidence="18" key="1">
    <citation type="journal article" date="2022" name="bioRxiv">
        <title>Genomics of Preaxostyla Flagellates Illuminates Evolutionary Transitions and the Path Towards Mitochondrial Loss.</title>
        <authorList>
            <person name="Novak L.V.F."/>
            <person name="Treitli S.C."/>
            <person name="Pyrih J."/>
            <person name="Halakuc P."/>
            <person name="Pipaliya S.V."/>
            <person name="Vacek V."/>
            <person name="Brzon O."/>
            <person name="Soukal P."/>
            <person name="Eme L."/>
            <person name="Dacks J.B."/>
            <person name="Karnkowska A."/>
            <person name="Elias M."/>
            <person name="Hampl V."/>
        </authorList>
    </citation>
    <scope>NUCLEOTIDE SEQUENCE</scope>
    <source>
        <strain evidence="18">RCP-MX</strain>
    </source>
</reference>
<feature type="compositionally biased region" description="Basic residues" evidence="15">
    <location>
        <begin position="844"/>
        <end position="853"/>
    </location>
</feature>
<dbReference type="InterPro" id="IPR014001">
    <property type="entry name" value="Helicase_ATP-bd"/>
</dbReference>
<dbReference type="PROSITE" id="PS51194">
    <property type="entry name" value="HELICASE_CTER"/>
    <property type="match status" value="1"/>
</dbReference>
<evidence type="ECO:0000259" key="17">
    <source>
        <dbReference type="PROSITE" id="PS51194"/>
    </source>
</evidence>
<dbReference type="PANTHER" id="PTHR11274:SF0">
    <property type="entry name" value="GENERAL TRANSCRIPTION AND DNA REPAIR FACTOR IIH HELICASE SUBUNIT XPB"/>
    <property type="match status" value="1"/>
</dbReference>
<dbReference type="SMART" id="SM00490">
    <property type="entry name" value="HELICc"/>
    <property type="match status" value="1"/>
</dbReference>
<feature type="domain" description="Helicase ATP-binding" evidence="16">
    <location>
        <begin position="427"/>
        <end position="621"/>
    </location>
</feature>
<keyword evidence="7" id="KW-0067">ATP-binding</keyword>
<keyword evidence="8" id="KW-0238">DNA-binding</keyword>
<proteinExistence type="inferred from homology"/>
<evidence type="ECO:0000256" key="8">
    <source>
        <dbReference type="ARBA" id="ARBA00023125"/>
    </source>
</evidence>
<evidence type="ECO:0000256" key="2">
    <source>
        <dbReference type="ARBA" id="ARBA00006637"/>
    </source>
</evidence>
<evidence type="ECO:0000256" key="3">
    <source>
        <dbReference type="ARBA" id="ARBA00022741"/>
    </source>
</evidence>
<evidence type="ECO:0000256" key="7">
    <source>
        <dbReference type="ARBA" id="ARBA00022840"/>
    </source>
</evidence>
<dbReference type="Proteomes" id="UP001141327">
    <property type="component" value="Unassembled WGS sequence"/>
</dbReference>
<keyword evidence="6 18" id="KW-0347">Helicase</keyword>
<comment type="caution">
    <text evidence="18">The sequence shown here is derived from an EMBL/GenBank/DDBJ whole genome shotgun (WGS) entry which is preliminary data.</text>
</comment>
<evidence type="ECO:0000313" key="19">
    <source>
        <dbReference type="Proteomes" id="UP001141327"/>
    </source>
</evidence>
<feature type="region of interest" description="Disordered" evidence="15">
    <location>
        <begin position="837"/>
        <end position="856"/>
    </location>
</feature>
<dbReference type="PROSITE" id="PS51192">
    <property type="entry name" value="HELICASE_ATP_BIND_1"/>
    <property type="match status" value="1"/>
</dbReference>
<keyword evidence="11" id="KW-0539">Nucleus</keyword>
<dbReference type="GO" id="GO:0004386">
    <property type="term" value="F:helicase activity"/>
    <property type="evidence" value="ECO:0007669"/>
    <property type="project" value="UniProtKB-KW"/>
</dbReference>
<keyword evidence="10" id="KW-0413">Isomerase</keyword>
<dbReference type="PANTHER" id="PTHR11274">
    <property type="entry name" value="RAD25/XP-B DNA REPAIR HELICASE"/>
    <property type="match status" value="1"/>
</dbReference>
<keyword evidence="5" id="KW-0378">Hydrolase</keyword>
<comment type="subcellular location">
    <subcellularLocation>
        <location evidence="1">Nucleus</location>
    </subcellularLocation>
</comment>
<evidence type="ECO:0000313" key="18">
    <source>
        <dbReference type="EMBL" id="KAJ4454937.1"/>
    </source>
</evidence>
<keyword evidence="9" id="KW-0234">DNA repair</keyword>
<protein>
    <recommendedName>
        <fullName evidence="13">DNA 3'-5' helicase</fullName>
        <ecNumber evidence="13">5.6.2.4</ecNumber>
    </recommendedName>
</protein>